<dbReference type="EMBL" id="CM009751">
    <property type="protein sequence ID" value="PUZ67182.1"/>
    <property type="molecule type" value="Genomic_DNA"/>
</dbReference>
<name>A0A2T7EH77_9POAL</name>
<feature type="region of interest" description="Disordered" evidence="1">
    <location>
        <begin position="147"/>
        <end position="196"/>
    </location>
</feature>
<keyword evidence="4" id="KW-1185">Reference proteome</keyword>
<dbReference type="AlphaFoldDB" id="A0A2T7EH77"/>
<dbReference type="PANTHER" id="PTHR46250:SF4">
    <property type="entry name" value="MYB_SANT-LIKE DOMAIN-CONTAINING PROTEIN"/>
    <property type="match status" value="1"/>
</dbReference>
<feature type="compositionally biased region" description="Polar residues" evidence="1">
    <location>
        <begin position="178"/>
        <end position="195"/>
    </location>
</feature>
<evidence type="ECO:0000313" key="4">
    <source>
        <dbReference type="Proteomes" id="UP000244336"/>
    </source>
</evidence>
<protein>
    <recommendedName>
        <fullName evidence="2">Myb/SANT-like domain-containing protein</fullName>
    </recommendedName>
</protein>
<dbReference type="InterPro" id="IPR024752">
    <property type="entry name" value="Myb/SANT-like_dom"/>
</dbReference>
<evidence type="ECO:0000259" key="2">
    <source>
        <dbReference type="Pfam" id="PF12776"/>
    </source>
</evidence>
<evidence type="ECO:0000256" key="1">
    <source>
        <dbReference type="SAM" id="MobiDB-lite"/>
    </source>
</evidence>
<reference evidence="3 4" key="1">
    <citation type="submission" date="2018-04" db="EMBL/GenBank/DDBJ databases">
        <title>WGS assembly of Panicum hallii var. hallii HAL2.</title>
        <authorList>
            <person name="Lovell J."/>
            <person name="Jenkins J."/>
            <person name="Lowry D."/>
            <person name="Mamidi S."/>
            <person name="Sreedasyam A."/>
            <person name="Weng X."/>
            <person name="Barry K."/>
            <person name="Bonette J."/>
            <person name="Campitelli B."/>
            <person name="Daum C."/>
            <person name="Gordon S."/>
            <person name="Gould B."/>
            <person name="Lipzen A."/>
            <person name="MacQueen A."/>
            <person name="Palacio-Mejia J."/>
            <person name="Plott C."/>
            <person name="Shakirov E."/>
            <person name="Shu S."/>
            <person name="Yoshinaga Y."/>
            <person name="Zane M."/>
            <person name="Rokhsar D."/>
            <person name="Grimwood J."/>
            <person name="Schmutz J."/>
            <person name="Juenger T."/>
        </authorList>
    </citation>
    <scope>NUCLEOTIDE SEQUENCE [LARGE SCALE GENOMIC DNA]</scope>
    <source>
        <strain evidence="4">cv. HAL2</strain>
    </source>
</reference>
<feature type="compositionally biased region" description="Basic and acidic residues" evidence="1">
    <location>
        <begin position="148"/>
        <end position="161"/>
    </location>
</feature>
<dbReference type="Proteomes" id="UP000244336">
    <property type="component" value="Chromosome 3"/>
</dbReference>
<proteinExistence type="predicted"/>
<dbReference type="OrthoDB" id="695318at2759"/>
<sequence length="323" mass="36791">MDYMKLNKKRDKRLWTAEEERILVDILYEMNDSGWMVDTGHKCGYLPHIEKELAKRLPNAKLKTEPHIQSKVKIVKKLLSYILDIQQNGSGFGWDDERKMVIGDKKLFMDWAKSRPGAAALYMKPFVTYDKLCEIYASDLGKGAKAKGRGDPFELHEEHSSADMTEATHQSENDVDSHCQQPCHGSNPSNGSKSTCSRKRVFLDDDVFASEFSNAAKSIKTLVDAETTNAAAMNALQVAYAKELEAQKQTADRREQLFNELAKGLFGYDYNRLLGPKYNEFRRDQIVKAALIIGQDEAKLNLFFTTPEQFKSEFIRQVLQSVK</sequence>
<gene>
    <name evidence="3" type="ORF">GQ55_3G412700</name>
</gene>
<dbReference type="Pfam" id="PF12776">
    <property type="entry name" value="Myb_DNA-bind_3"/>
    <property type="match status" value="1"/>
</dbReference>
<accession>A0A2T7EH77</accession>
<dbReference type="PANTHER" id="PTHR46250">
    <property type="entry name" value="MYB/SANT-LIKE DNA-BINDING DOMAIN PROTEIN-RELATED"/>
    <property type="match status" value="1"/>
</dbReference>
<organism evidence="3 4">
    <name type="scientific">Panicum hallii var. hallii</name>
    <dbReference type="NCBI Taxonomy" id="1504633"/>
    <lineage>
        <taxon>Eukaryota</taxon>
        <taxon>Viridiplantae</taxon>
        <taxon>Streptophyta</taxon>
        <taxon>Embryophyta</taxon>
        <taxon>Tracheophyta</taxon>
        <taxon>Spermatophyta</taxon>
        <taxon>Magnoliopsida</taxon>
        <taxon>Liliopsida</taxon>
        <taxon>Poales</taxon>
        <taxon>Poaceae</taxon>
        <taxon>PACMAD clade</taxon>
        <taxon>Panicoideae</taxon>
        <taxon>Panicodae</taxon>
        <taxon>Paniceae</taxon>
        <taxon>Panicinae</taxon>
        <taxon>Panicum</taxon>
        <taxon>Panicum sect. Panicum</taxon>
    </lineage>
</organism>
<dbReference type="Gramene" id="PUZ67182">
    <property type="protein sequence ID" value="PUZ67182"/>
    <property type="gene ID" value="GQ55_3G412700"/>
</dbReference>
<evidence type="ECO:0000313" key="3">
    <source>
        <dbReference type="EMBL" id="PUZ67182.1"/>
    </source>
</evidence>
<feature type="domain" description="Myb/SANT-like" evidence="2">
    <location>
        <begin position="15"/>
        <end position="107"/>
    </location>
</feature>